<organism evidence="1">
    <name type="scientific">Arundo donax</name>
    <name type="common">Giant reed</name>
    <name type="synonym">Donax arundinaceus</name>
    <dbReference type="NCBI Taxonomy" id="35708"/>
    <lineage>
        <taxon>Eukaryota</taxon>
        <taxon>Viridiplantae</taxon>
        <taxon>Streptophyta</taxon>
        <taxon>Embryophyta</taxon>
        <taxon>Tracheophyta</taxon>
        <taxon>Spermatophyta</taxon>
        <taxon>Magnoliopsida</taxon>
        <taxon>Liliopsida</taxon>
        <taxon>Poales</taxon>
        <taxon>Poaceae</taxon>
        <taxon>PACMAD clade</taxon>
        <taxon>Arundinoideae</taxon>
        <taxon>Arundineae</taxon>
        <taxon>Arundo</taxon>
    </lineage>
</organism>
<name>A0A0A8ZKC1_ARUDO</name>
<dbReference type="AlphaFoldDB" id="A0A0A8ZKC1"/>
<accession>A0A0A8ZKC1</accession>
<protein>
    <submittedName>
        <fullName evidence="1">Uncharacterized protein</fullName>
    </submittedName>
</protein>
<reference evidence="1" key="2">
    <citation type="journal article" date="2015" name="Data Brief">
        <title>Shoot transcriptome of the giant reed, Arundo donax.</title>
        <authorList>
            <person name="Barrero R.A."/>
            <person name="Guerrero F.D."/>
            <person name="Moolhuijzen P."/>
            <person name="Goolsby J.A."/>
            <person name="Tidwell J."/>
            <person name="Bellgard S.E."/>
            <person name="Bellgard M.I."/>
        </authorList>
    </citation>
    <scope>NUCLEOTIDE SEQUENCE</scope>
    <source>
        <tissue evidence="1">Shoot tissue taken approximately 20 cm above the soil surface</tissue>
    </source>
</reference>
<proteinExistence type="predicted"/>
<evidence type="ECO:0000313" key="1">
    <source>
        <dbReference type="EMBL" id="JAD38093.1"/>
    </source>
</evidence>
<sequence length="24" mass="2718">MPSKIQLIQQLGDLDLLGYQAFLL</sequence>
<dbReference type="EMBL" id="GBRH01259802">
    <property type="protein sequence ID" value="JAD38093.1"/>
    <property type="molecule type" value="Transcribed_RNA"/>
</dbReference>
<reference evidence="1" key="1">
    <citation type="submission" date="2014-09" db="EMBL/GenBank/DDBJ databases">
        <authorList>
            <person name="Magalhaes I.L.F."/>
            <person name="Oliveira U."/>
            <person name="Santos F.R."/>
            <person name="Vidigal T.H.D.A."/>
            <person name="Brescovit A.D."/>
            <person name="Santos A.J."/>
        </authorList>
    </citation>
    <scope>NUCLEOTIDE SEQUENCE</scope>
    <source>
        <tissue evidence="1">Shoot tissue taken approximately 20 cm above the soil surface</tissue>
    </source>
</reference>